<dbReference type="Pfam" id="PF00071">
    <property type="entry name" value="Ras"/>
    <property type="match status" value="1"/>
</dbReference>
<dbReference type="PANTHER" id="PTHR47978">
    <property type="match status" value="1"/>
</dbReference>
<protein>
    <recommendedName>
        <fullName evidence="4">Ras family protein</fullName>
    </recommendedName>
</protein>
<keyword evidence="1" id="KW-0547">Nucleotide-binding</keyword>
<gene>
    <name evidence="2" type="ORF">BSTOLATCC_MIC62586</name>
</gene>
<reference evidence="2" key="1">
    <citation type="submission" date="2021-09" db="EMBL/GenBank/DDBJ databases">
        <authorList>
            <consortium name="AG Swart"/>
            <person name="Singh M."/>
            <person name="Singh A."/>
            <person name="Seah K."/>
            <person name="Emmerich C."/>
        </authorList>
    </citation>
    <scope>NUCLEOTIDE SEQUENCE</scope>
    <source>
        <strain evidence="2">ATCC30299</strain>
    </source>
</reference>
<dbReference type="Proteomes" id="UP001162131">
    <property type="component" value="Unassembled WGS sequence"/>
</dbReference>
<evidence type="ECO:0000313" key="3">
    <source>
        <dbReference type="Proteomes" id="UP001162131"/>
    </source>
</evidence>
<dbReference type="SMART" id="SM00174">
    <property type="entry name" value="RHO"/>
    <property type="match status" value="1"/>
</dbReference>
<dbReference type="GO" id="GO:0005525">
    <property type="term" value="F:GTP binding"/>
    <property type="evidence" value="ECO:0007669"/>
    <property type="project" value="InterPro"/>
</dbReference>
<dbReference type="SMART" id="SM00175">
    <property type="entry name" value="RAB"/>
    <property type="match status" value="1"/>
</dbReference>
<dbReference type="GO" id="GO:0003924">
    <property type="term" value="F:GTPase activity"/>
    <property type="evidence" value="ECO:0007669"/>
    <property type="project" value="InterPro"/>
</dbReference>
<dbReference type="FunFam" id="3.40.50.300:FF:001447">
    <property type="entry name" value="Ras-related protein Rab-1B"/>
    <property type="match status" value="1"/>
</dbReference>
<dbReference type="EMBL" id="CAJZBQ010000060">
    <property type="protein sequence ID" value="CAG9335005.1"/>
    <property type="molecule type" value="Genomic_DNA"/>
</dbReference>
<comment type="caution">
    <text evidence="2">The sequence shown here is derived from an EMBL/GenBank/DDBJ whole genome shotgun (WGS) entry which is preliminary data.</text>
</comment>
<dbReference type="NCBIfam" id="TIGR00231">
    <property type="entry name" value="small_GTP"/>
    <property type="match status" value="1"/>
</dbReference>
<dbReference type="InterPro" id="IPR001806">
    <property type="entry name" value="Small_GTPase"/>
</dbReference>
<dbReference type="PROSITE" id="PS51419">
    <property type="entry name" value="RAB"/>
    <property type="match status" value="1"/>
</dbReference>
<dbReference type="SUPFAM" id="SSF52540">
    <property type="entry name" value="P-loop containing nucleoside triphosphate hydrolases"/>
    <property type="match status" value="1"/>
</dbReference>
<evidence type="ECO:0000256" key="1">
    <source>
        <dbReference type="ARBA" id="ARBA00022741"/>
    </source>
</evidence>
<dbReference type="InterPro" id="IPR027417">
    <property type="entry name" value="P-loop_NTPase"/>
</dbReference>
<dbReference type="PROSITE" id="PS51421">
    <property type="entry name" value="RAS"/>
    <property type="match status" value="1"/>
</dbReference>
<evidence type="ECO:0008006" key="4">
    <source>
        <dbReference type="Google" id="ProtNLM"/>
    </source>
</evidence>
<dbReference type="InterPro" id="IPR005225">
    <property type="entry name" value="Small_GTP-bd"/>
</dbReference>
<name>A0AAU9K9V5_9CILI</name>
<evidence type="ECO:0000313" key="2">
    <source>
        <dbReference type="EMBL" id="CAG9335005.1"/>
    </source>
</evidence>
<proteinExistence type="predicted"/>
<organism evidence="2 3">
    <name type="scientific">Blepharisma stoltei</name>
    <dbReference type="NCBI Taxonomy" id="1481888"/>
    <lineage>
        <taxon>Eukaryota</taxon>
        <taxon>Sar</taxon>
        <taxon>Alveolata</taxon>
        <taxon>Ciliophora</taxon>
        <taxon>Postciliodesmatophora</taxon>
        <taxon>Heterotrichea</taxon>
        <taxon>Heterotrichida</taxon>
        <taxon>Blepharismidae</taxon>
        <taxon>Blepharisma</taxon>
    </lineage>
</organism>
<accession>A0AAU9K9V5</accession>
<keyword evidence="3" id="KW-1185">Reference proteome</keyword>
<dbReference type="CDD" id="cd00154">
    <property type="entry name" value="Rab"/>
    <property type="match status" value="1"/>
</dbReference>
<dbReference type="AlphaFoldDB" id="A0AAU9K9V5"/>
<dbReference type="Gene3D" id="3.40.50.300">
    <property type="entry name" value="P-loop containing nucleotide triphosphate hydrolases"/>
    <property type="match status" value="1"/>
</dbReference>
<dbReference type="SMART" id="SM00173">
    <property type="entry name" value="RAS"/>
    <property type="match status" value="1"/>
</dbReference>
<sequence>MVESSTRNINIAQPKDPTRLKLIILGEPAVGKSSIIRKWVMDTFDTKYEATIGVDFFAKDMRGIVMCLWDLSGHPEFFEVRNEFYKDCHGILLVYDITSRRTFDSLDMWLREANRYGANNVYLAICGNKADLNNKRAIPRNEAESWADSRRFDYFEVSAASGQNVSDMFESIKGKLRA</sequence>
<dbReference type="PRINTS" id="PR00449">
    <property type="entry name" value="RASTRNSFRMNG"/>
</dbReference>